<dbReference type="InterPro" id="IPR038286">
    <property type="entry name" value="IPK_sf"/>
</dbReference>
<evidence type="ECO:0000256" key="3">
    <source>
        <dbReference type="ARBA" id="ARBA00022741"/>
    </source>
</evidence>
<evidence type="ECO:0000256" key="2">
    <source>
        <dbReference type="ARBA" id="ARBA00022679"/>
    </source>
</evidence>
<dbReference type="EC" id="2.7.-.-" evidence="8"/>
<dbReference type="GO" id="GO:0005524">
    <property type="term" value="F:ATP binding"/>
    <property type="evidence" value="ECO:0007669"/>
    <property type="project" value="UniProtKB-KW"/>
</dbReference>
<gene>
    <name evidence="10" type="primary">Ipmk</name>
    <name evidence="10" type="ORF">T01_8952</name>
</gene>
<dbReference type="AlphaFoldDB" id="A0A0V1BWC5"/>
<keyword evidence="2 8" id="KW-0808">Transferase</keyword>
<evidence type="ECO:0000313" key="10">
    <source>
        <dbReference type="EMBL" id="KRY41240.1"/>
    </source>
</evidence>
<dbReference type="GO" id="GO:0047326">
    <property type="term" value="F:inositol-1,3,4,6-tetrakisphosphate 5-kinase activity"/>
    <property type="evidence" value="ECO:0007669"/>
    <property type="project" value="RHEA"/>
</dbReference>
<dbReference type="InterPro" id="IPR005522">
    <property type="entry name" value="IPK"/>
</dbReference>
<dbReference type="Gene3D" id="3.30.470.160">
    <property type="entry name" value="Inositol polyphosphate kinase"/>
    <property type="match status" value="1"/>
</dbReference>
<dbReference type="FunCoup" id="A0A0V1BWC5">
    <property type="interactions" value="834"/>
</dbReference>
<keyword evidence="9" id="KW-1133">Transmembrane helix</keyword>
<name>A0A0V1BWC5_TRISP</name>
<dbReference type="SUPFAM" id="SSF56104">
    <property type="entry name" value="SAICAR synthase-like"/>
    <property type="match status" value="1"/>
</dbReference>
<reference evidence="10 11" key="1">
    <citation type="submission" date="2015-01" db="EMBL/GenBank/DDBJ databases">
        <title>Evolution of Trichinella species and genotypes.</title>
        <authorList>
            <person name="Korhonen P.K."/>
            <person name="Edoardo P."/>
            <person name="Giuseppe L.R."/>
            <person name="Gasser R.B."/>
        </authorList>
    </citation>
    <scope>NUCLEOTIDE SEQUENCE [LARGE SCALE GENOMIC DNA]</scope>
    <source>
        <strain evidence="10">ISS3</strain>
    </source>
</reference>
<dbReference type="STRING" id="6334.A0A0V1BWC5"/>
<dbReference type="GO" id="GO:0005634">
    <property type="term" value="C:nucleus"/>
    <property type="evidence" value="ECO:0007669"/>
    <property type="project" value="TreeGrafter"/>
</dbReference>
<evidence type="ECO:0000256" key="1">
    <source>
        <dbReference type="ARBA" id="ARBA00007374"/>
    </source>
</evidence>
<protein>
    <recommendedName>
        <fullName evidence="8">Kinase</fullName>
        <ecNumber evidence="8">2.7.-.-</ecNumber>
    </recommendedName>
</protein>
<dbReference type="Pfam" id="PF03770">
    <property type="entry name" value="IPK"/>
    <property type="match status" value="1"/>
</dbReference>
<sequence>MIIKIYAREVTFGTSPDSRKLLKNRKSHKSLGCFASKVKPQIQNYAVFSVHTIKNESWLFFYTILWISVNLYFQFTVQQFVYNLWFTFIYLYFCIITLTGVEMNEDSALPDRIYPFKYQIAGHHPSTKPECIGVLVYEDEEKVLKPLQPKPRGEVEKGFYENIWNEDHAGERRQLILELRKFVPKFYGIETLPIKEKLHSFLVLDNLLKFYRQPCVMDVKIGRQTWEPAATLQRVQYELKKYPIIHKIGFRFLGMSVYRELNNERITKDKEWGKTLYPEHFNDVFSTFFHTDNIHATTVKRVEGILMEVKAIEKWFQRQRLFAFYSSSILLAYEGEASSTSITAKKPSVHMIDFTHVYDDTDKHDENYIFGLKNFIFYLENYLSDVKSDQLMIHD</sequence>
<organism evidence="10 11">
    <name type="scientific">Trichinella spiralis</name>
    <name type="common">Trichina worm</name>
    <dbReference type="NCBI Taxonomy" id="6334"/>
    <lineage>
        <taxon>Eukaryota</taxon>
        <taxon>Metazoa</taxon>
        <taxon>Ecdysozoa</taxon>
        <taxon>Nematoda</taxon>
        <taxon>Enoplea</taxon>
        <taxon>Dorylaimia</taxon>
        <taxon>Trichinellida</taxon>
        <taxon>Trichinellidae</taxon>
        <taxon>Trichinella</taxon>
    </lineage>
</organism>
<proteinExistence type="inferred from homology"/>
<dbReference type="InParanoid" id="A0A0V1BWC5"/>
<keyword evidence="9" id="KW-0812">Transmembrane</keyword>
<dbReference type="PANTHER" id="PTHR12400">
    <property type="entry name" value="INOSITOL POLYPHOSPHATE KINASE"/>
    <property type="match status" value="1"/>
</dbReference>
<dbReference type="EMBL" id="JYDH01000009">
    <property type="protein sequence ID" value="KRY41240.1"/>
    <property type="molecule type" value="Genomic_DNA"/>
</dbReference>
<dbReference type="OrthoDB" id="338650at2759"/>
<dbReference type="GO" id="GO:0005737">
    <property type="term" value="C:cytoplasm"/>
    <property type="evidence" value="ECO:0007669"/>
    <property type="project" value="TreeGrafter"/>
</dbReference>
<keyword evidence="9" id="KW-0472">Membrane</keyword>
<feature type="transmembrane region" description="Helical" evidence="9">
    <location>
        <begin position="81"/>
        <end position="101"/>
    </location>
</feature>
<keyword evidence="5" id="KW-0067">ATP-binding</keyword>
<accession>A0A0V1BWC5</accession>
<evidence type="ECO:0000256" key="4">
    <source>
        <dbReference type="ARBA" id="ARBA00022777"/>
    </source>
</evidence>
<evidence type="ECO:0000256" key="5">
    <source>
        <dbReference type="ARBA" id="ARBA00022840"/>
    </source>
</evidence>
<evidence type="ECO:0000256" key="6">
    <source>
        <dbReference type="ARBA" id="ARBA00036164"/>
    </source>
</evidence>
<comment type="similarity">
    <text evidence="1 8">Belongs to the inositol phosphokinase (IPK) family.</text>
</comment>
<evidence type="ECO:0000256" key="9">
    <source>
        <dbReference type="SAM" id="Phobius"/>
    </source>
</evidence>
<evidence type="ECO:0000256" key="8">
    <source>
        <dbReference type="RuleBase" id="RU363090"/>
    </source>
</evidence>
<comment type="catalytic activity">
    <reaction evidence="7">
        <text>1D-myo-inositol 1,3,4,6-tetrakisphosphate + ATP = 1D-myo-inositol 1,3,4,5,6-pentakisphosphate + ADP + H(+)</text>
        <dbReference type="Rhea" id="RHEA:12717"/>
        <dbReference type="ChEBI" id="CHEBI:15378"/>
        <dbReference type="ChEBI" id="CHEBI:30616"/>
        <dbReference type="ChEBI" id="CHEBI:57660"/>
        <dbReference type="ChEBI" id="CHEBI:57733"/>
        <dbReference type="ChEBI" id="CHEBI:456216"/>
        <dbReference type="EC" id="2.7.1.140"/>
    </reaction>
</comment>
<evidence type="ECO:0000256" key="7">
    <source>
        <dbReference type="ARBA" id="ARBA00036525"/>
    </source>
</evidence>
<dbReference type="PANTHER" id="PTHR12400:SF51">
    <property type="entry name" value="INOSITOL POLYPHOSPHATE MULTIKINASE"/>
    <property type="match status" value="1"/>
</dbReference>
<dbReference type="Proteomes" id="UP000054776">
    <property type="component" value="Unassembled WGS sequence"/>
</dbReference>
<comment type="catalytic activity">
    <reaction evidence="6">
        <text>1D-myo-inositol 1,4,5-trisphosphate + 2 ATP = 1D-myo-inositol 1,3,4,5,6-pentakisphosphate + 2 ADP + 2 H(+)</text>
        <dbReference type="Rhea" id="RHEA:32359"/>
        <dbReference type="ChEBI" id="CHEBI:15378"/>
        <dbReference type="ChEBI" id="CHEBI:30616"/>
        <dbReference type="ChEBI" id="CHEBI:57733"/>
        <dbReference type="ChEBI" id="CHEBI:203600"/>
        <dbReference type="ChEBI" id="CHEBI:456216"/>
        <dbReference type="EC" id="2.7.1.151"/>
    </reaction>
</comment>
<keyword evidence="11" id="KW-1185">Reference proteome</keyword>
<comment type="caution">
    <text evidence="10">The sequence shown here is derived from an EMBL/GenBank/DDBJ whole genome shotgun (WGS) entry which is preliminary data.</text>
</comment>
<dbReference type="GO" id="GO:0032958">
    <property type="term" value="P:inositol phosphate biosynthetic process"/>
    <property type="evidence" value="ECO:0007669"/>
    <property type="project" value="InterPro"/>
</dbReference>
<keyword evidence="4 8" id="KW-0418">Kinase</keyword>
<dbReference type="GO" id="GO:0008440">
    <property type="term" value="F:inositol-1,4,5-trisphosphate 3-kinase activity"/>
    <property type="evidence" value="ECO:0007669"/>
    <property type="project" value="TreeGrafter"/>
</dbReference>
<keyword evidence="3" id="KW-0547">Nucleotide-binding</keyword>
<evidence type="ECO:0000313" key="11">
    <source>
        <dbReference type="Proteomes" id="UP000054776"/>
    </source>
</evidence>